<name>A0ABP8A8Z6_9MICO</name>
<dbReference type="SUPFAM" id="SSF55729">
    <property type="entry name" value="Acyl-CoA N-acyltransferases (Nat)"/>
    <property type="match status" value="1"/>
</dbReference>
<feature type="domain" description="N-acetyltransferase" evidence="1">
    <location>
        <begin position="19"/>
        <end position="176"/>
    </location>
</feature>
<gene>
    <name evidence="2" type="ORF">GCM10022287_33210</name>
</gene>
<sequence length="193" mass="20986">MQPVLLTTTRLSLSVPTAADVEAMTGYCQDPDLTRYVPVPVPYTEDSARFFIEKLIPAGWASDNEYNWAIRAQNGEFAGMLGARRTAPDAASFDLGLWLGAPHRGRGYATEAALVVVAWLFDENVTSRLTWEAIVGNGASIQVARKLGFRFTGTRASAGEFRDGSHPPCWHAELDAADERGANADSWQALEPA</sequence>
<proteinExistence type="predicted"/>
<dbReference type="PANTHER" id="PTHR43792">
    <property type="entry name" value="GNAT FAMILY, PUTATIVE (AFU_ORTHOLOGUE AFUA_3G00765)-RELATED-RELATED"/>
    <property type="match status" value="1"/>
</dbReference>
<evidence type="ECO:0000313" key="3">
    <source>
        <dbReference type="Proteomes" id="UP001501079"/>
    </source>
</evidence>
<protein>
    <submittedName>
        <fullName evidence="2">GNAT family N-acetyltransferase</fullName>
    </submittedName>
</protein>
<keyword evidence="3" id="KW-1185">Reference proteome</keyword>
<dbReference type="InterPro" id="IPR016181">
    <property type="entry name" value="Acyl_CoA_acyltransferase"/>
</dbReference>
<dbReference type="Proteomes" id="UP001501079">
    <property type="component" value="Unassembled WGS sequence"/>
</dbReference>
<dbReference type="Gene3D" id="3.40.630.30">
    <property type="match status" value="1"/>
</dbReference>
<accession>A0ABP8A8Z6</accession>
<dbReference type="Pfam" id="PF13302">
    <property type="entry name" value="Acetyltransf_3"/>
    <property type="match status" value="1"/>
</dbReference>
<evidence type="ECO:0000259" key="1">
    <source>
        <dbReference type="PROSITE" id="PS51186"/>
    </source>
</evidence>
<evidence type="ECO:0000313" key="2">
    <source>
        <dbReference type="EMBL" id="GAA4179986.1"/>
    </source>
</evidence>
<dbReference type="EMBL" id="BAABBW010000005">
    <property type="protein sequence ID" value="GAA4179986.1"/>
    <property type="molecule type" value="Genomic_DNA"/>
</dbReference>
<reference evidence="3" key="1">
    <citation type="journal article" date="2019" name="Int. J. Syst. Evol. Microbiol.">
        <title>The Global Catalogue of Microorganisms (GCM) 10K type strain sequencing project: providing services to taxonomists for standard genome sequencing and annotation.</title>
        <authorList>
            <consortium name="The Broad Institute Genomics Platform"/>
            <consortium name="The Broad Institute Genome Sequencing Center for Infectious Disease"/>
            <person name="Wu L."/>
            <person name="Ma J."/>
        </authorList>
    </citation>
    <scope>NUCLEOTIDE SEQUENCE [LARGE SCALE GENOMIC DNA]</scope>
    <source>
        <strain evidence="3">JCM 17591</strain>
    </source>
</reference>
<organism evidence="2 3">
    <name type="scientific">Gryllotalpicola koreensis</name>
    <dbReference type="NCBI Taxonomy" id="993086"/>
    <lineage>
        <taxon>Bacteria</taxon>
        <taxon>Bacillati</taxon>
        <taxon>Actinomycetota</taxon>
        <taxon>Actinomycetes</taxon>
        <taxon>Micrococcales</taxon>
        <taxon>Microbacteriaceae</taxon>
        <taxon>Gryllotalpicola</taxon>
    </lineage>
</organism>
<dbReference type="InterPro" id="IPR000182">
    <property type="entry name" value="GNAT_dom"/>
</dbReference>
<comment type="caution">
    <text evidence="2">The sequence shown here is derived from an EMBL/GenBank/DDBJ whole genome shotgun (WGS) entry which is preliminary data.</text>
</comment>
<dbReference type="PROSITE" id="PS51186">
    <property type="entry name" value="GNAT"/>
    <property type="match status" value="1"/>
</dbReference>
<dbReference type="InterPro" id="IPR051531">
    <property type="entry name" value="N-acetyltransferase"/>
</dbReference>
<dbReference type="PANTHER" id="PTHR43792:SF1">
    <property type="entry name" value="N-ACETYLTRANSFERASE DOMAIN-CONTAINING PROTEIN"/>
    <property type="match status" value="1"/>
</dbReference>